<dbReference type="AlphaFoldDB" id="A0ABC8QTN7"/>
<dbReference type="EMBL" id="CAUOFW020000001">
    <property type="protein sequence ID" value="CAK9133242.1"/>
    <property type="molecule type" value="Genomic_DNA"/>
</dbReference>
<name>A0ABC8QTN7_9AQUA</name>
<protein>
    <submittedName>
        <fullName evidence="1">Uncharacterized protein</fullName>
    </submittedName>
</protein>
<evidence type="ECO:0000313" key="2">
    <source>
        <dbReference type="Proteomes" id="UP001642360"/>
    </source>
</evidence>
<gene>
    <name evidence="1" type="ORF">ILEXP_LOCUS116</name>
</gene>
<comment type="caution">
    <text evidence="1">The sequence shown here is derived from an EMBL/GenBank/DDBJ whole genome shotgun (WGS) entry which is preliminary data.</text>
</comment>
<proteinExistence type="predicted"/>
<organism evidence="1 2">
    <name type="scientific">Ilex paraguariensis</name>
    <name type="common">yerba mate</name>
    <dbReference type="NCBI Taxonomy" id="185542"/>
    <lineage>
        <taxon>Eukaryota</taxon>
        <taxon>Viridiplantae</taxon>
        <taxon>Streptophyta</taxon>
        <taxon>Embryophyta</taxon>
        <taxon>Tracheophyta</taxon>
        <taxon>Spermatophyta</taxon>
        <taxon>Magnoliopsida</taxon>
        <taxon>eudicotyledons</taxon>
        <taxon>Gunneridae</taxon>
        <taxon>Pentapetalae</taxon>
        <taxon>asterids</taxon>
        <taxon>campanulids</taxon>
        <taxon>Aquifoliales</taxon>
        <taxon>Aquifoliaceae</taxon>
        <taxon>Ilex</taxon>
    </lineage>
</organism>
<reference evidence="1 2" key="1">
    <citation type="submission" date="2024-02" db="EMBL/GenBank/DDBJ databases">
        <authorList>
            <person name="Vignale AGUSTIN F."/>
            <person name="Sosa J E."/>
            <person name="Modenutti C."/>
        </authorList>
    </citation>
    <scope>NUCLEOTIDE SEQUENCE [LARGE SCALE GENOMIC DNA]</scope>
</reference>
<accession>A0ABC8QTN7</accession>
<sequence length="116" mass="13738">MKEVVKKVKEAVLNHKYDANHDMLMNDINMDPKGVENPTVAMEIVGTGHNKYKVAKTQDKKQKRERWLLKTRRFKVHKKIYKKKRIMKEKEKMVLFKKLRYLNGNGNGEVQVRPSS</sequence>
<dbReference type="Proteomes" id="UP001642360">
    <property type="component" value="Unassembled WGS sequence"/>
</dbReference>
<keyword evidence="2" id="KW-1185">Reference proteome</keyword>
<evidence type="ECO:0000313" key="1">
    <source>
        <dbReference type="EMBL" id="CAK9133242.1"/>
    </source>
</evidence>